<reference evidence="6" key="1">
    <citation type="submission" date="2023-07" db="EMBL/GenBank/DDBJ databases">
        <title>Shewanella mangrovi sp. nov., an acetaldehyde- degrading bacterium isolated from mangrove sediment.</title>
        <authorList>
            <person name="Liu Y."/>
        </authorList>
    </citation>
    <scope>NUCLEOTIDE SEQUENCE [LARGE SCALE GENOMIC DNA]</scope>
    <source>
        <strain evidence="6">C32</strain>
    </source>
</reference>
<accession>A0ABT2FI97</accession>
<organism evidence="5 6">
    <name type="scientific">Shewanella electrica</name>
    <dbReference type="NCBI Taxonomy" id="515560"/>
    <lineage>
        <taxon>Bacteria</taxon>
        <taxon>Pseudomonadati</taxon>
        <taxon>Pseudomonadota</taxon>
        <taxon>Gammaproteobacteria</taxon>
        <taxon>Alteromonadales</taxon>
        <taxon>Shewanellaceae</taxon>
        <taxon>Shewanella</taxon>
    </lineage>
</organism>
<dbReference type="EMBL" id="JAKOGG010000002">
    <property type="protein sequence ID" value="MCS4555375.1"/>
    <property type="molecule type" value="Genomic_DNA"/>
</dbReference>
<evidence type="ECO:0000256" key="1">
    <source>
        <dbReference type="ARBA" id="ARBA00004117"/>
    </source>
</evidence>
<keyword evidence="5" id="KW-0282">Flagellum</keyword>
<evidence type="ECO:0000256" key="3">
    <source>
        <dbReference type="ARBA" id="ARBA00018024"/>
    </source>
</evidence>
<dbReference type="PANTHER" id="PTHR34653">
    <property type="match status" value="1"/>
</dbReference>
<evidence type="ECO:0000313" key="5">
    <source>
        <dbReference type="EMBL" id="MCS4555375.1"/>
    </source>
</evidence>
<comment type="similarity">
    <text evidence="2">Belongs to the FliE family.</text>
</comment>
<keyword evidence="5" id="KW-0966">Cell projection</keyword>
<comment type="caution">
    <text evidence="5">The sequence shown here is derived from an EMBL/GenBank/DDBJ whole genome shotgun (WGS) entry which is preliminary data.</text>
</comment>
<name>A0ABT2FI97_9GAMM</name>
<comment type="subcellular location">
    <subcellularLocation>
        <location evidence="1">Bacterial flagellum basal body</location>
    </subcellularLocation>
</comment>
<dbReference type="Proteomes" id="UP001201549">
    <property type="component" value="Unassembled WGS sequence"/>
</dbReference>
<proteinExistence type="inferred from homology"/>
<keyword evidence="6" id="KW-1185">Reference proteome</keyword>
<keyword evidence="4" id="KW-0975">Bacterial flagellum</keyword>
<dbReference type="InterPro" id="IPR001624">
    <property type="entry name" value="FliE"/>
</dbReference>
<protein>
    <recommendedName>
        <fullName evidence="3">Flagellar hook-basal body complex protein FliE</fullName>
    </recommendedName>
</protein>
<evidence type="ECO:0000256" key="2">
    <source>
        <dbReference type="ARBA" id="ARBA00009272"/>
    </source>
</evidence>
<dbReference type="PRINTS" id="PR01006">
    <property type="entry name" value="FLGHOOKFLIE"/>
</dbReference>
<gene>
    <name evidence="5" type="ORF">L9G74_02890</name>
</gene>
<evidence type="ECO:0000313" key="6">
    <source>
        <dbReference type="Proteomes" id="UP001201549"/>
    </source>
</evidence>
<evidence type="ECO:0000256" key="4">
    <source>
        <dbReference type="ARBA" id="ARBA00023143"/>
    </source>
</evidence>
<dbReference type="PANTHER" id="PTHR34653:SF1">
    <property type="entry name" value="FLAGELLAR HOOK-BASAL BODY COMPLEX PROTEIN FLIE"/>
    <property type="match status" value="1"/>
</dbReference>
<dbReference type="Pfam" id="PF02049">
    <property type="entry name" value="FliE"/>
    <property type="match status" value="1"/>
</dbReference>
<keyword evidence="5" id="KW-0969">Cilium</keyword>
<sequence>MEQIASSNEIAPAQNGGFQQDFMHVIHDINAQQNLAADMMRAVDTGESQDVIGTMVTSQKASLSFNMLMEVRNKLMDGFDDVMRLSL</sequence>